<dbReference type="AlphaFoldDB" id="G4D1U6"/>
<sequence>MYENYTNQYYRRSDYKDIEKNFLKYCKIIHKEKCIVLWRKYYEYR</sequence>
<dbReference type="Proteomes" id="UP000003422">
    <property type="component" value="Unassembled WGS sequence"/>
</dbReference>
<comment type="caution">
    <text evidence="1">The sequence shown here is derived from an EMBL/GenBank/DDBJ whole genome shotgun (WGS) entry which is preliminary data.</text>
</comment>
<reference evidence="1 2" key="1">
    <citation type="submission" date="2011-06" db="EMBL/GenBank/DDBJ databases">
        <authorList>
            <person name="Muzny D."/>
            <person name="Qin X."/>
            <person name="Deng J."/>
            <person name="Jiang H."/>
            <person name="Liu Y."/>
            <person name="Qu J."/>
            <person name="Song X.-Z."/>
            <person name="Zhang L."/>
            <person name="Thornton R."/>
            <person name="Coyle M."/>
            <person name="Francisco L."/>
            <person name="Jackson L."/>
            <person name="Javaid M."/>
            <person name="Korchina V."/>
            <person name="Kovar C."/>
            <person name="Mata R."/>
            <person name="Mathew T."/>
            <person name="Ngo R."/>
            <person name="Nguyen L."/>
            <person name="Nguyen N."/>
            <person name="Okwuonu G."/>
            <person name="Ongeri F."/>
            <person name="Pham C."/>
            <person name="Simmons D."/>
            <person name="Wilczek-Boney K."/>
            <person name="Hale W."/>
            <person name="Jakkamsetti A."/>
            <person name="Pham P."/>
            <person name="Ruth R."/>
            <person name="San Lucas F."/>
            <person name="Warren J."/>
            <person name="Zhang J."/>
            <person name="Zhao Z."/>
            <person name="Zhou C."/>
            <person name="Zhu D."/>
            <person name="Lee S."/>
            <person name="Bess C."/>
            <person name="Blankenburg K."/>
            <person name="Forbes L."/>
            <person name="Fu Q."/>
            <person name="Gubbala S."/>
            <person name="Hirani K."/>
            <person name="Jayaseelan J.C."/>
            <person name="Lara F."/>
            <person name="Munidasa M."/>
            <person name="Palculict T."/>
            <person name="Patil S."/>
            <person name="Pu L.-L."/>
            <person name="Saada N."/>
            <person name="Tang L."/>
            <person name="Weissenberger G."/>
            <person name="Zhu Y."/>
            <person name="Hemphill L."/>
            <person name="Shang Y."/>
            <person name="Youmans B."/>
            <person name="Ayvaz T."/>
            <person name="Ross M."/>
            <person name="Santibanez J."/>
            <person name="Aqrawi P."/>
            <person name="Gross S."/>
            <person name="Joshi V."/>
            <person name="Fowler G."/>
            <person name="Nazareth L."/>
            <person name="Reid J."/>
            <person name="Worley K."/>
            <person name="Petrosino J."/>
            <person name="Highlander S."/>
            <person name="Gibbs R."/>
        </authorList>
    </citation>
    <scope>NUCLEOTIDE SEQUENCE [LARGE SCALE GENOMIC DNA]</scope>
    <source>
        <strain evidence="1 2">ATCC 29427</strain>
    </source>
</reference>
<evidence type="ECO:0000313" key="2">
    <source>
        <dbReference type="Proteomes" id="UP000003422"/>
    </source>
</evidence>
<name>G4D1U6_9FIRM</name>
<evidence type="ECO:0000313" key="1">
    <source>
        <dbReference type="EMBL" id="EGY80506.1"/>
    </source>
</evidence>
<proteinExistence type="predicted"/>
<accession>G4D1U6</accession>
<protein>
    <submittedName>
        <fullName evidence="1">Uncharacterized protein</fullName>
    </submittedName>
</protein>
<dbReference type="HOGENOM" id="CLU_3203249_0_0_9"/>
<gene>
    <name evidence="1" type="ORF">HMPREF9129_0376</name>
</gene>
<dbReference type="EMBL" id="AGBB01000028">
    <property type="protein sequence ID" value="EGY80506.1"/>
    <property type="molecule type" value="Genomic_DNA"/>
</dbReference>
<organism evidence="1 2">
    <name type="scientific">Peptoniphilus indolicus ATCC 29427</name>
    <dbReference type="NCBI Taxonomy" id="997350"/>
    <lineage>
        <taxon>Bacteria</taxon>
        <taxon>Bacillati</taxon>
        <taxon>Bacillota</taxon>
        <taxon>Tissierellia</taxon>
        <taxon>Tissierellales</taxon>
        <taxon>Peptoniphilaceae</taxon>
        <taxon>Peptoniphilus</taxon>
    </lineage>
</organism>
<keyword evidence="2" id="KW-1185">Reference proteome</keyword>